<keyword evidence="4 5" id="KW-0418">Kinase</keyword>
<dbReference type="InterPro" id="IPR027417">
    <property type="entry name" value="P-loop_NTPase"/>
</dbReference>
<dbReference type="CDD" id="cd01428">
    <property type="entry name" value="ADK"/>
    <property type="match status" value="1"/>
</dbReference>
<reference evidence="8 9" key="1">
    <citation type="journal article" date="2015" name="Genome Announc.">
        <title>Complete Genome Sequence of 'Candidatus Liberibacter africanus,' a Bacterium Associated with Citrus Huanglongbing.</title>
        <authorList>
            <person name="Lin H."/>
            <person name="Pietersen G."/>
            <person name="Han C."/>
            <person name="Read D.A."/>
            <person name="Lou B."/>
            <person name="Gupta G."/>
            <person name="Civerolo E.L."/>
        </authorList>
    </citation>
    <scope>NUCLEOTIDE SEQUENCE [LARGE SCALE GENOMIC DNA]</scope>
    <source>
        <strain evidence="8 9">PTSAPSY</strain>
    </source>
</reference>
<dbReference type="PROSITE" id="PS00113">
    <property type="entry name" value="ADENYLATE_KINASE"/>
    <property type="match status" value="1"/>
</dbReference>
<accession>A0A0G3I1R5</accession>
<feature type="binding site" evidence="5">
    <location>
        <position position="36"/>
    </location>
    <ligand>
        <name>AMP</name>
        <dbReference type="ChEBI" id="CHEBI:456215"/>
    </ligand>
</feature>
<dbReference type="SUPFAM" id="SSF52540">
    <property type="entry name" value="P-loop containing nucleoside triphosphate hydrolases"/>
    <property type="match status" value="1"/>
</dbReference>
<keyword evidence="2 5" id="KW-0545">Nucleotide biosynthesis</keyword>
<keyword evidence="9" id="KW-1185">Reference proteome</keyword>
<comment type="pathway">
    <text evidence="5">Purine metabolism; AMP biosynthesis via salvage pathway; AMP from ADP: step 1/1.</text>
</comment>
<dbReference type="Proteomes" id="UP000035503">
    <property type="component" value="Chromosome"/>
</dbReference>
<dbReference type="AlphaFoldDB" id="A0A0G3I1R5"/>
<dbReference type="RefSeq" id="WP_047263887.1">
    <property type="nucleotide sequence ID" value="NZ_CP004021.1"/>
</dbReference>
<keyword evidence="3 5" id="KW-0547">Nucleotide-binding</keyword>
<dbReference type="HAMAP" id="MF_00235">
    <property type="entry name" value="Adenylate_kinase_Adk"/>
    <property type="match status" value="1"/>
</dbReference>
<proteinExistence type="inferred from homology"/>
<feature type="binding site" evidence="5">
    <location>
        <position position="92"/>
    </location>
    <ligand>
        <name>AMP</name>
        <dbReference type="ChEBI" id="CHEBI:456215"/>
    </ligand>
</feature>
<evidence type="ECO:0000256" key="5">
    <source>
        <dbReference type="HAMAP-Rule" id="MF_00235"/>
    </source>
</evidence>
<comment type="function">
    <text evidence="5">Catalyzes the reversible transfer of the terminal phosphate group between ATP and AMP. Plays an important role in cellular energy homeostasis and in adenine nucleotide metabolism.</text>
</comment>
<feature type="binding site" evidence="5">
    <location>
        <position position="178"/>
    </location>
    <ligand>
        <name>ATP</name>
        <dbReference type="ChEBI" id="CHEBI:30616"/>
    </ligand>
</feature>
<feature type="binding site" evidence="5">
    <location>
        <position position="150"/>
    </location>
    <ligand>
        <name>AMP</name>
        <dbReference type="ChEBI" id="CHEBI:456215"/>
    </ligand>
</feature>
<dbReference type="OrthoDB" id="9805030at2"/>
<keyword evidence="5" id="KW-0963">Cytoplasm</keyword>
<dbReference type="PRINTS" id="PR00094">
    <property type="entry name" value="ADENYLTKNASE"/>
</dbReference>
<dbReference type="InterPro" id="IPR006259">
    <property type="entry name" value="Adenyl_kin_sub"/>
</dbReference>
<evidence type="ECO:0000256" key="4">
    <source>
        <dbReference type="ARBA" id="ARBA00022777"/>
    </source>
</evidence>
<comment type="caution">
    <text evidence="5">Lacks conserved residue(s) required for the propagation of feature annotation.</text>
</comment>
<evidence type="ECO:0000256" key="3">
    <source>
        <dbReference type="ARBA" id="ARBA00022741"/>
    </source>
</evidence>
<evidence type="ECO:0000256" key="7">
    <source>
        <dbReference type="RuleBase" id="RU003331"/>
    </source>
</evidence>
<keyword evidence="1 5" id="KW-0808">Transferase</keyword>
<dbReference type="NCBIfam" id="NF001381">
    <property type="entry name" value="PRK00279.1-3"/>
    <property type="match status" value="1"/>
</dbReference>
<evidence type="ECO:0000313" key="8">
    <source>
        <dbReference type="EMBL" id="AKK19809.1"/>
    </source>
</evidence>
<sequence length="200" mass="22543">MIIVFLGPPGSGKGTQASRLSHKLEIPQLSTGDILRAEVDRNTPLGQEVRGIMETGGLISDNIINQVVRDRIRLPSCSSGFILDGYPRTIDQAKSLQVLVSEINCFIDAVIELRVDHSSMFERIQARVSEAISSERSVRSDDKYDVFLKRIEDYHRTMRPLFSYYHDMGLLHVIDGMLDIDVVSKNIDSLLVSIRKEKIL</sequence>
<gene>
    <name evidence="5" type="primary">adk</name>
    <name evidence="8" type="ORF">G293_00855</name>
</gene>
<comment type="subcellular location">
    <subcellularLocation>
        <location evidence="5 7">Cytoplasm</location>
    </subcellularLocation>
</comment>
<dbReference type="EMBL" id="CP004021">
    <property type="protein sequence ID" value="AKK19809.1"/>
    <property type="molecule type" value="Genomic_DNA"/>
</dbReference>
<feature type="binding site" evidence="5">
    <location>
        <position position="139"/>
    </location>
    <ligand>
        <name>AMP</name>
        <dbReference type="ChEBI" id="CHEBI:456215"/>
    </ligand>
</feature>
<evidence type="ECO:0000256" key="1">
    <source>
        <dbReference type="ARBA" id="ARBA00022679"/>
    </source>
</evidence>
<feature type="region of interest" description="NMP" evidence="5">
    <location>
        <begin position="30"/>
        <end position="59"/>
    </location>
</feature>
<feature type="binding site" evidence="5">
    <location>
        <position position="127"/>
    </location>
    <ligand>
        <name>ATP</name>
        <dbReference type="ChEBI" id="CHEBI:30616"/>
    </ligand>
</feature>
<dbReference type="GO" id="GO:0005524">
    <property type="term" value="F:ATP binding"/>
    <property type="evidence" value="ECO:0007669"/>
    <property type="project" value="UniProtKB-UniRule"/>
</dbReference>
<evidence type="ECO:0000256" key="2">
    <source>
        <dbReference type="ARBA" id="ARBA00022727"/>
    </source>
</evidence>
<keyword evidence="5 7" id="KW-0067">ATP-binding</keyword>
<comment type="subunit">
    <text evidence="5 7">Monomer.</text>
</comment>
<dbReference type="PATRIC" id="fig|1277257.4.peg.191"/>
<dbReference type="Gene3D" id="3.40.50.300">
    <property type="entry name" value="P-loop containing nucleotide triphosphate hydrolases"/>
    <property type="match status" value="1"/>
</dbReference>
<evidence type="ECO:0000313" key="9">
    <source>
        <dbReference type="Proteomes" id="UP000035503"/>
    </source>
</evidence>
<feature type="binding site" evidence="5">
    <location>
        <begin position="10"/>
        <end position="15"/>
    </location>
    <ligand>
        <name>ATP</name>
        <dbReference type="ChEBI" id="CHEBI:30616"/>
    </ligand>
</feature>
<feature type="binding site" evidence="5">
    <location>
        <position position="31"/>
    </location>
    <ligand>
        <name>AMP</name>
        <dbReference type="ChEBI" id="CHEBI:456215"/>
    </ligand>
</feature>
<organism evidence="8 9">
    <name type="scientific">Candidatus Liberibacter africanus PTSAPSY</name>
    <dbReference type="NCBI Taxonomy" id="1277257"/>
    <lineage>
        <taxon>Bacteria</taxon>
        <taxon>Pseudomonadati</taxon>
        <taxon>Pseudomonadota</taxon>
        <taxon>Alphaproteobacteria</taxon>
        <taxon>Hyphomicrobiales</taxon>
        <taxon>Rhizobiaceae</taxon>
        <taxon>Liberibacter</taxon>
    </lineage>
</organism>
<comment type="catalytic activity">
    <reaction evidence="5 7">
        <text>AMP + ATP = 2 ADP</text>
        <dbReference type="Rhea" id="RHEA:12973"/>
        <dbReference type="ChEBI" id="CHEBI:30616"/>
        <dbReference type="ChEBI" id="CHEBI:456215"/>
        <dbReference type="ChEBI" id="CHEBI:456216"/>
        <dbReference type="EC" id="2.7.4.3"/>
    </reaction>
</comment>
<comment type="domain">
    <text evidence="5">Consists of three domains, a large central CORE domain and two small peripheral domains, NMPbind and LID, which undergo movements during catalysis. The LID domain closes over the site of phosphoryl transfer upon ATP binding. Assembling and dissambling the active center during each catalytic cycle provides an effective means to prevent ATP hydrolysis.</text>
</comment>
<dbReference type="KEGG" id="lau:G293_00855"/>
<dbReference type="InterPro" id="IPR033690">
    <property type="entry name" value="Adenylat_kinase_CS"/>
</dbReference>
<protein>
    <recommendedName>
        <fullName evidence="5 7">Adenylate kinase</fullName>
        <shortName evidence="5">AK</shortName>
        <ecNumber evidence="5 7">2.7.4.3</ecNumber>
    </recommendedName>
    <alternativeName>
        <fullName evidence="5">ATP-AMP transphosphorylase</fullName>
    </alternativeName>
    <alternativeName>
        <fullName evidence="5">ATP:AMP phosphotransferase</fullName>
    </alternativeName>
    <alternativeName>
        <fullName evidence="5">Adenylate monophosphate kinase</fullName>
    </alternativeName>
</protein>
<feature type="binding site" evidence="5">
    <location>
        <begin position="57"/>
        <end position="59"/>
    </location>
    <ligand>
        <name>AMP</name>
        <dbReference type="ChEBI" id="CHEBI:456215"/>
    </ligand>
</feature>
<dbReference type="PANTHER" id="PTHR23359">
    <property type="entry name" value="NUCLEOTIDE KINASE"/>
    <property type="match status" value="1"/>
</dbReference>
<dbReference type="UniPathway" id="UPA00588">
    <property type="reaction ID" value="UER00649"/>
</dbReference>
<dbReference type="EC" id="2.7.4.3" evidence="5 7"/>
<dbReference type="Pfam" id="PF00406">
    <property type="entry name" value="ADK"/>
    <property type="match status" value="1"/>
</dbReference>
<dbReference type="STRING" id="1277257.G293_00855"/>
<dbReference type="GO" id="GO:0004017">
    <property type="term" value="F:AMP kinase activity"/>
    <property type="evidence" value="ECO:0007669"/>
    <property type="project" value="UniProtKB-UniRule"/>
</dbReference>
<name>A0A0G3I1R5_LIBAF</name>
<comment type="similarity">
    <text evidence="5 6">Belongs to the adenylate kinase family.</text>
</comment>
<dbReference type="InterPro" id="IPR000850">
    <property type="entry name" value="Adenylat/UMP-CMP_kin"/>
</dbReference>
<dbReference type="NCBIfam" id="NF011100">
    <property type="entry name" value="PRK14527.1"/>
    <property type="match status" value="1"/>
</dbReference>
<dbReference type="GO" id="GO:0005737">
    <property type="term" value="C:cytoplasm"/>
    <property type="evidence" value="ECO:0007669"/>
    <property type="project" value="UniProtKB-SubCell"/>
</dbReference>
<feature type="binding site" evidence="5">
    <location>
        <begin position="85"/>
        <end position="88"/>
    </location>
    <ligand>
        <name>AMP</name>
        <dbReference type="ChEBI" id="CHEBI:456215"/>
    </ligand>
</feature>
<dbReference type="NCBIfam" id="NF011105">
    <property type="entry name" value="PRK14532.1"/>
    <property type="match status" value="1"/>
</dbReference>
<dbReference type="GO" id="GO:0044209">
    <property type="term" value="P:AMP salvage"/>
    <property type="evidence" value="ECO:0007669"/>
    <property type="project" value="UniProtKB-UniRule"/>
</dbReference>
<evidence type="ECO:0000256" key="6">
    <source>
        <dbReference type="RuleBase" id="RU003330"/>
    </source>
</evidence>
<dbReference type="NCBIfam" id="TIGR01351">
    <property type="entry name" value="adk"/>
    <property type="match status" value="1"/>
</dbReference>